<accession>F2L2P4</accession>
<gene>
    <name evidence="1" type="ordered locus">TUZN_1625</name>
</gene>
<dbReference type="eggNOG" id="arCOG05467">
    <property type="taxonomic scope" value="Archaea"/>
</dbReference>
<name>F2L2P4_THEU7</name>
<dbReference type="GeneID" id="10361145"/>
<evidence type="ECO:0000313" key="2">
    <source>
        <dbReference type="Proteomes" id="UP000008138"/>
    </source>
</evidence>
<evidence type="ECO:0000313" key="1">
    <source>
        <dbReference type="EMBL" id="AEA13092.1"/>
    </source>
</evidence>
<proteinExistence type="predicted"/>
<keyword evidence="2" id="KW-1185">Reference proteome</keyword>
<dbReference type="Proteomes" id="UP000008138">
    <property type="component" value="Chromosome"/>
</dbReference>
<dbReference type="STRING" id="999630.TUZN_1625"/>
<dbReference type="AlphaFoldDB" id="F2L2P4"/>
<dbReference type="HOGENOM" id="CLU_1709239_0_0_2"/>
<dbReference type="RefSeq" id="WP_013680427.1">
    <property type="nucleotide sequence ID" value="NC_015315.1"/>
</dbReference>
<dbReference type="EMBL" id="CP002590">
    <property type="protein sequence ID" value="AEA13092.1"/>
    <property type="molecule type" value="Genomic_DNA"/>
</dbReference>
<organism evidence="1 2">
    <name type="scientific">Thermoproteus uzoniensis (strain 768-20)</name>
    <dbReference type="NCBI Taxonomy" id="999630"/>
    <lineage>
        <taxon>Archaea</taxon>
        <taxon>Thermoproteota</taxon>
        <taxon>Thermoprotei</taxon>
        <taxon>Thermoproteales</taxon>
        <taxon>Thermoproteaceae</taxon>
        <taxon>Thermoproteus</taxon>
    </lineage>
</organism>
<dbReference type="OrthoDB" id="26025at2157"/>
<reference evidence="1 2" key="1">
    <citation type="journal article" date="2011" name="J. Bacteriol.">
        <title>Complete genome sequence of the thermoacidophilic crenarchaeon Thermoproteus uzoniensis 768-20.</title>
        <authorList>
            <person name="Mardanov A.V."/>
            <person name="Gumerov V.M."/>
            <person name="Beletsky A.V."/>
            <person name="Prokofeva M.I."/>
            <person name="Bonch-Osmolovskaya E.A."/>
            <person name="Ravin N.V."/>
            <person name="Skryabin K.G."/>
        </authorList>
    </citation>
    <scope>NUCLEOTIDE SEQUENCE [LARGE SCALE GENOMIC DNA]</scope>
    <source>
        <strain evidence="1 2">768-20</strain>
    </source>
</reference>
<protein>
    <submittedName>
        <fullName evidence="1">Uncharacterized protein</fullName>
    </submittedName>
</protein>
<dbReference type="KEGG" id="tuz:TUZN_1625"/>
<reference key="2">
    <citation type="submission" date="2011-03" db="EMBL/GenBank/DDBJ databases">
        <title>Complete genome sequence of the thermoacidophilic crenarchaeon Thermoproteus uzoniensis 768-20.</title>
        <authorList>
            <person name="Mardanov A.V."/>
            <person name="Gumerov V.M."/>
            <person name="Beletsky A.V."/>
            <person name="Prokofeva M.I."/>
            <person name="Bonch-Osmolovskaya E.A."/>
            <person name="Ravin N.V."/>
            <person name="Skryabin K.G."/>
        </authorList>
    </citation>
    <scope>NUCLEOTIDE SEQUENCE</scope>
    <source>
        <strain>768-20</strain>
    </source>
</reference>
<sequence length="152" mass="17493">MSTLPIEYIRMSRMFREVVEGKEIVSFEVPAHKFFARNEVLYLSTVLDYDARKLENMISDMKYGRVVVEKMWAVRLDADMFKESKKVLLPDLASNQIDGNVEDVEGGHVVNIHVNGIKDLVRVAVFDKQSYKDIVIVRRSPLPALIRYAAFV</sequence>